<proteinExistence type="inferred from homology"/>
<dbReference type="Pfam" id="PF08240">
    <property type="entry name" value="ADH_N"/>
    <property type="match status" value="1"/>
</dbReference>
<evidence type="ECO:0000256" key="4">
    <source>
        <dbReference type="ARBA" id="ARBA00022833"/>
    </source>
</evidence>
<keyword evidence="10" id="KW-1185">Reference proteome</keyword>
<dbReference type="InterPro" id="IPR002328">
    <property type="entry name" value="ADH_Zn_CS"/>
</dbReference>
<dbReference type="SUPFAM" id="SSF50129">
    <property type="entry name" value="GroES-like"/>
    <property type="match status" value="1"/>
</dbReference>
<keyword evidence="3 6" id="KW-0479">Metal-binding</keyword>
<dbReference type="Gene3D" id="3.90.180.10">
    <property type="entry name" value="Medium-chain alcohol dehydrogenases, catalytic domain"/>
    <property type="match status" value="1"/>
</dbReference>
<dbReference type="Gene3D" id="3.40.50.720">
    <property type="entry name" value="NAD(P)-binding Rossmann-like Domain"/>
    <property type="match status" value="1"/>
</dbReference>
<evidence type="ECO:0000256" key="6">
    <source>
        <dbReference type="RuleBase" id="RU361277"/>
    </source>
</evidence>
<evidence type="ECO:0000259" key="8">
    <source>
        <dbReference type="Pfam" id="PF08240"/>
    </source>
</evidence>
<feature type="domain" description="Alcohol dehydrogenase-like N-terminal" evidence="8">
    <location>
        <begin position="26"/>
        <end position="114"/>
    </location>
</feature>
<dbReference type="RefSeq" id="WP_381204340.1">
    <property type="nucleotide sequence ID" value="NZ_JBHSPC010000003.1"/>
</dbReference>
<dbReference type="InterPro" id="IPR036291">
    <property type="entry name" value="NAD(P)-bd_dom_sf"/>
</dbReference>
<dbReference type="Proteomes" id="UP001596183">
    <property type="component" value="Unassembled WGS sequence"/>
</dbReference>
<dbReference type="PROSITE" id="PS00059">
    <property type="entry name" value="ADH_ZINC"/>
    <property type="match status" value="1"/>
</dbReference>
<evidence type="ECO:0000259" key="7">
    <source>
        <dbReference type="Pfam" id="PF00107"/>
    </source>
</evidence>
<evidence type="ECO:0000313" key="9">
    <source>
        <dbReference type="EMBL" id="MFC5668722.1"/>
    </source>
</evidence>
<dbReference type="Pfam" id="PF00107">
    <property type="entry name" value="ADH_zinc_N"/>
    <property type="match status" value="1"/>
</dbReference>
<keyword evidence="5" id="KW-0560">Oxidoreductase</keyword>
<dbReference type="EMBL" id="JBHSPC010000003">
    <property type="protein sequence ID" value="MFC5668722.1"/>
    <property type="molecule type" value="Genomic_DNA"/>
</dbReference>
<protein>
    <submittedName>
        <fullName evidence="9">NAD(P)-dependent alcohol dehydrogenase</fullName>
    </submittedName>
</protein>
<accession>A0ABW0XDS3</accession>
<keyword evidence="4 6" id="KW-0862">Zinc</keyword>
<evidence type="ECO:0000256" key="5">
    <source>
        <dbReference type="ARBA" id="ARBA00023002"/>
    </source>
</evidence>
<reference evidence="10" key="1">
    <citation type="journal article" date="2019" name="Int. J. Syst. Evol. Microbiol.">
        <title>The Global Catalogue of Microorganisms (GCM) 10K type strain sequencing project: providing services to taxonomists for standard genome sequencing and annotation.</title>
        <authorList>
            <consortium name="The Broad Institute Genomics Platform"/>
            <consortium name="The Broad Institute Genome Sequencing Center for Infectious Disease"/>
            <person name="Wu L."/>
            <person name="Ma J."/>
        </authorList>
    </citation>
    <scope>NUCLEOTIDE SEQUENCE [LARGE SCALE GENOMIC DNA]</scope>
    <source>
        <strain evidence="10">JCM 13852</strain>
    </source>
</reference>
<comment type="caution">
    <text evidence="9">The sequence shown here is derived from an EMBL/GenBank/DDBJ whole genome shotgun (WGS) entry which is preliminary data.</text>
</comment>
<dbReference type="PANTHER" id="PTHR43350:SF2">
    <property type="entry name" value="GROES-LIKE ZINC-BINDING ALCOHOL DEHYDROGENASE FAMILY PROTEIN"/>
    <property type="match status" value="1"/>
</dbReference>
<organism evidence="9 10">
    <name type="scientific">Streptomyces incanus</name>
    <dbReference type="NCBI Taxonomy" id="887453"/>
    <lineage>
        <taxon>Bacteria</taxon>
        <taxon>Bacillati</taxon>
        <taxon>Actinomycetota</taxon>
        <taxon>Actinomycetes</taxon>
        <taxon>Kitasatosporales</taxon>
        <taxon>Streptomycetaceae</taxon>
        <taxon>Streptomyces</taxon>
    </lineage>
</organism>
<dbReference type="InterPro" id="IPR013154">
    <property type="entry name" value="ADH-like_N"/>
</dbReference>
<dbReference type="InterPro" id="IPR013149">
    <property type="entry name" value="ADH-like_C"/>
</dbReference>
<name>A0ABW0XDS3_9ACTN</name>
<sequence>MKVTAAVVEELGAPFTLVELELDEPGPGEALVRIVATGICHTDEITRHGDLPMPFPGVLGHEGAGVVEAVGPGVTHTAVGDHVVIGWPSCGTCSNCRSGQPRYCARLGEALCGGGRLLGPHAGRSALHRANGGGVVHSHFFGQSSFATHALTWAEALVVVPDTAPLEKLGPLACGIATGAGAVFNTLQPRPGSSLVVYGVGAVGLSAVMAARLSPATRIIAIDRHANRLELARRFGATDVIDATHTDPVEAVHDICGGPADYSIECTGVISVVRQAADSIGMLGTCVLIGGAPAGAELSLDHLTTLWGKQVVGVLGGGGRSEELIGTLVELNAQGRFPFDELVEFYDLADIERGMNDALAGRVLKPVLRMPSHP</sequence>
<gene>
    <name evidence="9" type="ORF">ACFP2V_00900</name>
</gene>
<comment type="cofactor">
    <cofactor evidence="1 6">
        <name>Zn(2+)</name>
        <dbReference type="ChEBI" id="CHEBI:29105"/>
    </cofactor>
</comment>
<dbReference type="PANTHER" id="PTHR43350">
    <property type="entry name" value="NAD-DEPENDENT ALCOHOL DEHYDROGENASE"/>
    <property type="match status" value="1"/>
</dbReference>
<dbReference type="SUPFAM" id="SSF51735">
    <property type="entry name" value="NAD(P)-binding Rossmann-fold domains"/>
    <property type="match status" value="1"/>
</dbReference>
<dbReference type="CDD" id="cd08278">
    <property type="entry name" value="benzyl_alcohol_DH"/>
    <property type="match status" value="1"/>
</dbReference>
<feature type="domain" description="Alcohol dehydrogenase-like C-terminal" evidence="7">
    <location>
        <begin position="202"/>
        <end position="323"/>
    </location>
</feature>
<comment type="similarity">
    <text evidence="2 6">Belongs to the zinc-containing alcohol dehydrogenase family.</text>
</comment>
<evidence type="ECO:0000256" key="1">
    <source>
        <dbReference type="ARBA" id="ARBA00001947"/>
    </source>
</evidence>
<evidence type="ECO:0000256" key="3">
    <source>
        <dbReference type="ARBA" id="ARBA00022723"/>
    </source>
</evidence>
<dbReference type="InterPro" id="IPR011032">
    <property type="entry name" value="GroES-like_sf"/>
</dbReference>
<evidence type="ECO:0000313" key="10">
    <source>
        <dbReference type="Proteomes" id="UP001596183"/>
    </source>
</evidence>
<evidence type="ECO:0000256" key="2">
    <source>
        <dbReference type="ARBA" id="ARBA00008072"/>
    </source>
</evidence>